<dbReference type="RefSeq" id="WP_158928617.1">
    <property type="nucleotide sequence ID" value="NZ_CP047020.1"/>
</dbReference>
<evidence type="ECO:0000256" key="6">
    <source>
        <dbReference type="ARBA" id="ARBA00023002"/>
    </source>
</evidence>
<feature type="domain" description="FAD dependent oxidoreductase" evidence="16">
    <location>
        <begin position="22"/>
        <end position="54"/>
    </location>
</feature>
<evidence type="ECO:0000259" key="16">
    <source>
        <dbReference type="Pfam" id="PF01266"/>
    </source>
</evidence>
<dbReference type="AlphaFoldDB" id="A0A6I6NBN1"/>
<evidence type="ECO:0000256" key="14">
    <source>
        <dbReference type="ARBA" id="ARBA00049744"/>
    </source>
</evidence>
<sequence length="821" mass="87226">MTVRTTSQASPRRSGAGVGHADVVVVGSGFGGSVAAYRLAEAGLSVVVLERGRAYPPGSFARTPAETGRAFWDPGSGLYGLFDVWSFRGCDAVVASGLGGGSLIFANVLLRKDERWFVTEQPLPGGGHESWPVGRADLEPHYDAVERMMGAVPYPLHRPGYADTPKTRALREAAAALGLEFQLPPLAVAFAPSPDAEPQPGLPVDGPREGNLHGSDRRTCRLCGECNIGCNEGAKNSLDFTYLSAARRHGADLRTGHDVQAVRPGPRGGYQVDYVRYTGTGPDAGEPGSREPGRRPPTGTLTCDRLVLAAGTLGTTQLLLRSRNRLPGLGPALGTRFSTNGDTLSFLLRAKDRRTGGSRPLNPSQGPVITGALRLPDELDGHPGAGRGGYIEDGGYPQFVQWLAEGARGPQQLSRAARFLTRRLTGRLGLTSGRHLSKDLSDLLGDGLLTSTSLPLLGMGRDIPDGELRLRGGRLDVGWTPAHSADELRRIHATMRRIADVLDAGYADNPLWHLGRTVTVHPLGGVPMSSRPETGVCDPFGEVHGHPGLYIADGSALPGPVGANPSLTIAALADRMCTRLLEARAGGGNGAVPRPAYARRTSLVFTERMRGYYVPGATDPECAERGGAQREHFAFRLTVTADDLDAFLDDPEHQARADGWVESPGCGGRRPVLHGRFHLFAPASAGGGQEAGGTDPAGADVRRVLRYRLHFTDSQERPCTFAGHKQITHAATLRLWPDTTVLPFRVLAGHSADPLDPEAAVLGAGRLRLGLRDLAHQLSTFRTTGPDGTAALARFGEFFLGRLWASYSPYARPPGGGTPSP</sequence>
<keyword evidence="7" id="KW-0443">Lipid metabolism</keyword>
<feature type="domain" description="Glucose-methanol-choline oxidoreductase C-terminal" evidence="17">
    <location>
        <begin position="518"/>
        <end position="573"/>
    </location>
</feature>
<evidence type="ECO:0000256" key="9">
    <source>
        <dbReference type="ARBA" id="ARBA00023221"/>
    </source>
</evidence>
<evidence type="ECO:0000256" key="3">
    <source>
        <dbReference type="ARBA" id="ARBA00022548"/>
    </source>
</evidence>
<name>A0A6I6NBN1_9ACTN</name>
<keyword evidence="10" id="KW-0413">Isomerase</keyword>
<dbReference type="KEGG" id="sbro:GQF42_41190"/>
<keyword evidence="19" id="KW-1185">Reference proteome</keyword>
<dbReference type="Gene3D" id="3.50.50.60">
    <property type="entry name" value="FAD/NAD(P)-binding domain"/>
    <property type="match status" value="3"/>
</dbReference>
<dbReference type="InterPro" id="IPR007867">
    <property type="entry name" value="GMC_OxRtase_C"/>
</dbReference>
<dbReference type="InterPro" id="IPR036188">
    <property type="entry name" value="FAD/NAD-bd_sf"/>
</dbReference>
<evidence type="ECO:0000256" key="11">
    <source>
        <dbReference type="ARBA" id="ARBA00038856"/>
    </source>
</evidence>
<comment type="pathway">
    <text evidence="12">Steroid metabolism; cholesterol degradation.</text>
</comment>
<comment type="cofactor">
    <cofactor evidence="1">
        <name>FAD</name>
        <dbReference type="ChEBI" id="CHEBI:57692"/>
    </cofactor>
</comment>
<evidence type="ECO:0000256" key="8">
    <source>
        <dbReference type="ARBA" id="ARBA00023166"/>
    </source>
</evidence>
<dbReference type="GO" id="GO:0004769">
    <property type="term" value="F:steroid Delta-isomerase activity"/>
    <property type="evidence" value="ECO:0007669"/>
    <property type="project" value="UniProtKB-EC"/>
</dbReference>
<keyword evidence="3" id="KW-0153">Cholesterol metabolism</keyword>
<evidence type="ECO:0000313" key="18">
    <source>
        <dbReference type="EMBL" id="QHA08824.1"/>
    </source>
</evidence>
<keyword evidence="6" id="KW-0560">Oxidoreductase</keyword>
<dbReference type="InterPro" id="IPR052542">
    <property type="entry name" value="Cholesterol_Oxidase"/>
</dbReference>
<evidence type="ECO:0000256" key="1">
    <source>
        <dbReference type="ARBA" id="ARBA00001974"/>
    </source>
</evidence>
<evidence type="ECO:0000256" key="2">
    <source>
        <dbReference type="ARBA" id="ARBA00010790"/>
    </source>
</evidence>
<protein>
    <recommendedName>
        <fullName evidence="14">Cholesterol oxidase</fullName>
        <ecNumber evidence="13">1.1.3.6</ecNumber>
        <ecNumber evidence="11">5.3.3.1</ecNumber>
    </recommendedName>
    <alternativeName>
        <fullName evidence="15">Cholesterol isomerase</fullName>
    </alternativeName>
</protein>
<evidence type="ECO:0000256" key="15">
    <source>
        <dbReference type="ARBA" id="ARBA00049778"/>
    </source>
</evidence>
<dbReference type="GO" id="GO:0016995">
    <property type="term" value="F:cholesterol oxidase activity"/>
    <property type="evidence" value="ECO:0007669"/>
    <property type="project" value="UniProtKB-EC"/>
</dbReference>
<evidence type="ECO:0000256" key="12">
    <source>
        <dbReference type="ARBA" id="ARBA00049645"/>
    </source>
</evidence>
<evidence type="ECO:0000259" key="17">
    <source>
        <dbReference type="Pfam" id="PF05199"/>
    </source>
</evidence>
<dbReference type="Pfam" id="PF05199">
    <property type="entry name" value="GMC_oxred_C"/>
    <property type="match status" value="1"/>
</dbReference>
<dbReference type="PANTHER" id="PTHR47470">
    <property type="entry name" value="CHOLESTEROL OXIDASE"/>
    <property type="match status" value="1"/>
</dbReference>
<dbReference type="SUPFAM" id="SSF51905">
    <property type="entry name" value="FAD/NAD(P)-binding domain"/>
    <property type="match status" value="1"/>
</dbReference>
<keyword evidence="5" id="KW-0274">FAD</keyword>
<dbReference type="GO" id="GO:0008203">
    <property type="term" value="P:cholesterol metabolic process"/>
    <property type="evidence" value="ECO:0007669"/>
    <property type="project" value="UniProtKB-KW"/>
</dbReference>
<dbReference type="PANTHER" id="PTHR47470:SF1">
    <property type="entry name" value="FAD-DEPENDENT OXIDOREDUCTASE 2 FAD BINDING DOMAIN-CONTAINING PROTEIN"/>
    <property type="match status" value="1"/>
</dbReference>
<comment type="similarity">
    <text evidence="2">Belongs to the GMC oxidoreductase family.</text>
</comment>
<evidence type="ECO:0000256" key="13">
    <source>
        <dbReference type="ARBA" id="ARBA00049723"/>
    </source>
</evidence>
<organism evidence="18 19">
    <name type="scientific">Streptomyces broussonetiae</name>
    <dbReference type="NCBI Taxonomy" id="2686304"/>
    <lineage>
        <taxon>Bacteria</taxon>
        <taxon>Bacillati</taxon>
        <taxon>Actinomycetota</taxon>
        <taxon>Actinomycetes</taxon>
        <taxon>Kitasatosporales</taxon>
        <taxon>Streptomycetaceae</taxon>
        <taxon>Streptomyces</taxon>
    </lineage>
</organism>
<keyword evidence="8" id="KW-1207">Sterol metabolism</keyword>
<dbReference type="EMBL" id="CP047020">
    <property type="protein sequence ID" value="QHA08824.1"/>
    <property type="molecule type" value="Genomic_DNA"/>
</dbReference>
<accession>A0A6I6NBN1</accession>
<reference evidence="18 19" key="1">
    <citation type="submission" date="2019-12" db="EMBL/GenBank/DDBJ databases">
        <title>Streptomyces sp. strain T44 isolated from rhizosphere soil of Broussonetia papyrifera.</title>
        <authorList>
            <person name="Mo P."/>
        </authorList>
    </citation>
    <scope>NUCLEOTIDE SEQUENCE [LARGE SCALE GENOMIC DNA]</scope>
    <source>
        <strain evidence="18 19">T44</strain>
    </source>
</reference>
<dbReference type="EC" id="5.3.3.1" evidence="11"/>
<evidence type="ECO:0000256" key="4">
    <source>
        <dbReference type="ARBA" id="ARBA00022630"/>
    </source>
</evidence>
<proteinExistence type="inferred from homology"/>
<evidence type="ECO:0000313" key="19">
    <source>
        <dbReference type="Proteomes" id="UP000436138"/>
    </source>
</evidence>
<dbReference type="InterPro" id="IPR006076">
    <property type="entry name" value="FAD-dep_OxRdtase"/>
</dbReference>
<evidence type="ECO:0000256" key="7">
    <source>
        <dbReference type="ARBA" id="ARBA00023098"/>
    </source>
</evidence>
<gene>
    <name evidence="18" type="ORF">GQF42_41190</name>
</gene>
<evidence type="ECO:0000256" key="10">
    <source>
        <dbReference type="ARBA" id="ARBA00023235"/>
    </source>
</evidence>
<evidence type="ECO:0000256" key="5">
    <source>
        <dbReference type="ARBA" id="ARBA00022827"/>
    </source>
</evidence>
<dbReference type="Proteomes" id="UP000436138">
    <property type="component" value="Chromosome"/>
</dbReference>
<dbReference type="Pfam" id="PF01266">
    <property type="entry name" value="DAO"/>
    <property type="match status" value="1"/>
</dbReference>
<dbReference type="PRINTS" id="PR00411">
    <property type="entry name" value="PNDRDTASEI"/>
</dbReference>
<dbReference type="EC" id="1.1.3.6" evidence="13"/>
<keyword evidence="9" id="KW-0753">Steroid metabolism</keyword>
<keyword evidence="4" id="KW-0285">Flavoprotein</keyword>